<organism evidence="3 4">
    <name type="scientific">Pedobacter terrae</name>
    <dbReference type="NCBI Taxonomy" id="405671"/>
    <lineage>
        <taxon>Bacteria</taxon>
        <taxon>Pseudomonadati</taxon>
        <taxon>Bacteroidota</taxon>
        <taxon>Sphingobacteriia</taxon>
        <taxon>Sphingobacteriales</taxon>
        <taxon>Sphingobacteriaceae</taxon>
        <taxon>Pedobacter</taxon>
    </lineage>
</organism>
<keyword evidence="4" id="KW-1185">Reference proteome</keyword>
<reference evidence="4" key="1">
    <citation type="submission" date="2016-10" db="EMBL/GenBank/DDBJ databases">
        <authorList>
            <person name="Varghese N."/>
            <person name="Submissions S."/>
        </authorList>
    </citation>
    <scope>NUCLEOTIDE SEQUENCE [LARGE SCALE GENOMIC DNA]</scope>
    <source>
        <strain evidence="4">DSM 17933</strain>
    </source>
</reference>
<evidence type="ECO:0000259" key="2">
    <source>
        <dbReference type="Pfam" id="PF18990"/>
    </source>
</evidence>
<feature type="chain" id="PRO_5011432323" description="DUF5723 domain-containing protein" evidence="1">
    <location>
        <begin position="20"/>
        <end position="470"/>
    </location>
</feature>
<protein>
    <recommendedName>
        <fullName evidence="2">DUF5723 domain-containing protein</fullName>
    </recommendedName>
</protein>
<name>A0A1G7PTT5_9SPHI</name>
<feature type="domain" description="DUF5723" evidence="2">
    <location>
        <begin position="57"/>
        <end position="398"/>
    </location>
</feature>
<dbReference type="AlphaFoldDB" id="A0A1G7PTT5"/>
<evidence type="ECO:0000313" key="3">
    <source>
        <dbReference type="EMBL" id="SDF89664.1"/>
    </source>
</evidence>
<dbReference type="RefSeq" id="WP_090496803.1">
    <property type="nucleotide sequence ID" value="NZ_FNCH01000002.1"/>
</dbReference>
<evidence type="ECO:0000256" key="1">
    <source>
        <dbReference type="SAM" id="SignalP"/>
    </source>
</evidence>
<gene>
    <name evidence="3" type="ORF">SAMN05421827_10238</name>
</gene>
<proteinExistence type="predicted"/>
<dbReference type="STRING" id="405671.SAMN05421827_10238"/>
<feature type="signal peptide" evidence="1">
    <location>
        <begin position="1"/>
        <end position="19"/>
    </location>
</feature>
<dbReference type="Pfam" id="PF18990">
    <property type="entry name" value="DUF5723"/>
    <property type="match status" value="1"/>
</dbReference>
<dbReference type="EMBL" id="FNCH01000002">
    <property type="protein sequence ID" value="SDF89664.1"/>
    <property type="molecule type" value="Genomic_DNA"/>
</dbReference>
<sequence length="470" mass="53240">MKKLLLTLLAVASFGVANAQQYALFGTKTMFDAFENPSQKSFTLDSSRKFSSNFFLPYFGTNAINKGSSNFVIRKLTQQGVFDTESLLIGRGEINHFFENSNIYVATFRLFSSYKYQKEMGFSWQIRSDAHIDYTNETLAIFDSFDRFNKNQLYSGIFDTKGYQQSYHQFSFTYRENWNKRLAFGLKASVLSGMLYNKINIYNSQLYIDPEAAGPVILFNGTYSANFSEFNEVSNKTLFPNFKNPGLSLGFGSNYTTKKGLFLMANIKDLGFIWWRNNTQRTILEQPKTIDDIENNQSNTNQQIKDIFLKSGQPKKFLAPTNAKLDFYMSKRYGLYKPALAVSKNLFYKGGDIALVNTFIANDFSGSVIPLYNLNGVFMVGLQAKYQTPNFELFMGTDNLIATSSQTIGTIRRDATVGSGPNGSSFYMGVGIKFGNVVNHPQFADIIPGINDHSNDDSFFKSLFSIFKRK</sequence>
<accession>A0A1G7PTT5</accession>
<dbReference type="InterPro" id="IPR043781">
    <property type="entry name" value="DUF5723"/>
</dbReference>
<dbReference type="OrthoDB" id="783295at2"/>
<evidence type="ECO:0000313" key="4">
    <source>
        <dbReference type="Proteomes" id="UP000199643"/>
    </source>
</evidence>
<dbReference type="Proteomes" id="UP000199643">
    <property type="component" value="Unassembled WGS sequence"/>
</dbReference>
<keyword evidence="1" id="KW-0732">Signal</keyword>